<reference evidence="2 3" key="1">
    <citation type="journal article" date="2019" name="Int. J. Syst. Evol. Microbiol.">
        <title>The Global Catalogue of Microorganisms (GCM) 10K type strain sequencing project: providing services to taxonomists for standard genome sequencing and annotation.</title>
        <authorList>
            <consortium name="The Broad Institute Genomics Platform"/>
            <consortium name="The Broad Institute Genome Sequencing Center for Infectious Disease"/>
            <person name="Wu L."/>
            <person name="Ma J."/>
        </authorList>
    </citation>
    <scope>NUCLEOTIDE SEQUENCE [LARGE SCALE GENOMIC DNA]</scope>
    <source>
        <strain evidence="2 3">JCM 17504</strain>
    </source>
</reference>
<dbReference type="GeneID" id="68611532"/>
<dbReference type="Proteomes" id="UP001501729">
    <property type="component" value="Unassembled WGS sequence"/>
</dbReference>
<comment type="caution">
    <text evidence="2">The sequence shown here is derived from an EMBL/GenBank/DDBJ whole genome shotgun (WGS) entry which is preliminary data.</text>
</comment>
<dbReference type="AlphaFoldDB" id="A0AAV3UD18"/>
<evidence type="ECO:0000313" key="3">
    <source>
        <dbReference type="Proteomes" id="UP001501729"/>
    </source>
</evidence>
<gene>
    <name evidence="2" type="ORF">GCM10025751_09770</name>
</gene>
<dbReference type="Gene3D" id="1.10.10.10">
    <property type="entry name" value="Winged helix-like DNA-binding domain superfamily/Winged helix DNA-binding domain"/>
    <property type="match status" value="1"/>
</dbReference>
<organism evidence="2 3">
    <name type="scientific">Haladaptatus pallidirubidus</name>
    <dbReference type="NCBI Taxonomy" id="1008152"/>
    <lineage>
        <taxon>Archaea</taxon>
        <taxon>Methanobacteriati</taxon>
        <taxon>Methanobacteriota</taxon>
        <taxon>Stenosarchaea group</taxon>
        <taxon>Halobacteria</taxon>
        <taxon>Halobacteriales</taxon>
        <taxon>Haladaptataceae</taxon>
        <taxon>Haladaptatus</taxon>
    </lineage>
</organism>
<name>A0AAV3UD18_9EURY</name>
<feature type="domain" description="DUF7344" evidence="1">
    <location>
        <begin position="26"/>
        <end position="91"/>
    </location>
</feature>
<dbReference type="Pfam" id="PF24035">
    <property type="entry name" value="DUF7344"/>
    <property type="match status" value="1"/>
</dbReference>
<dbReference type="InterPro" id="IPR036388">
    <property type="entry name" value="WH-like_DNA-bd_sf"/>
</dbReference>
<evidence type="ECO:0000313" key="2">
    <source>
        <dbReference type="EMBL" id="GAA5044057.1"/>
    </source>
</evidence>
<keyword evidence="3" id="KW-1185">Reference proteome</keyword>
<dbReference type="EMBL" id="BAABKX010000001">
    <property type="protein sequence ID" value="GAA5044057.1"/>
    <property type="molecule type" value="Genomic_DNA"/>
</dbReference>
<accession>A0AAV3UD18</accession>
<evidence type="ECO:0000259" key="1">
    <source>
        <dbReference type="Pfam" id="PF24035"/>
    </source>
</evidence>
<dbReference type="RefSeq" id="WP_227775759.1">
    <property type="nucleotide sequence ID" value="NZ_BAABKX010000001.1"/>
</dbReference>
<proteinExistence type="predicted"/>
<sequence>MSSDSTDLPDTGTNRIGSDDLDDLMELLADHRRRYALYYLRKQKSAVEMDELASRIAEWDSSAGDRERILTELRHKHLPKMEETGIIERNGDKVQRDDANGPIDRYLDLACEIEGLP</sequence>
<dbReference type="InterPro" id="IPR055768">
    <property type="entry name" value="DUF7344"/>
</dbReference>
<protein>
    <recommendedName>
        <fullName evidence="1">DUF7344 domain-containing protein</fullName>
    </recommendedName>
</protein>